<name>A0ABV3H1B6_9ACTN</name>
<keyword evidence="1" id="KW-0732">Signal</keyword>
<gene>
    <name evidence="2" type="ORF">AB0K40_10590</name>
</gene>
<evidence type="ECO:0000313" key="2">
    <source>
        <dbReference type="EMBL" id="MEV4285940.1"/>
    </source>
</evidence>
<organism evidence="2 3">
    <name type="scientific">Nonomuraea bangladeshensis</name>
    <dbReference type="NCBI Taxonomy" id="404385"/>
    <lineage>
        <taxon>Bacteria</taxon>
        <taxon>Bacillati</taxon>
        <taxon>Actinomycetota</taxon>
        <taxon>Actinomycetes</taxon>
        <taxon>Streptosporangiales</taxon>
        <taxon>Streptosporangiaceae</taxon>
        <taxon>Nonomuraea</taxon>
    </lineage>
</organism>
<dbReference type="EMBL" id="JBFARM010000003">
    <property type="protein sequence ID" value="MEV4285940.1"/>
    <property type="molecule type" value="Genomic_DNA"/>
</dbReference>
<dbReference type="Gene3D" id="3.90.70.10">
    <property type="entry name" value="Cysteine proteinases"/>
    <property type="match status" value="1"/>
</dbReference>
<proteinExistence type="predicted"/>
<dbReference type="Pfam" id="PF12385">
    <property type="entry name" value="Peptidase_C70"/>
    <property type="match status" value="1"/>
</dbReference>
<feature type="signal peptide" evidence="1">
    <location>
        <begin position="1"/>
        <end position="28"/>
    </location>
</feature>
<keyword evidence="3" id="KW-1185">Reference proteome</keyword>
<protein>
    <submittedName>
        <fullName evidence="2">Papain-like cysteine protease family protein</fullName>
    </submittedName>
</protein>
<accession>A0ABV3H1B6</accession>
<dbReference type="RefSeq" id="WP_364447329.1">
    <property type="nucleotide sequence ID" value="NZ_JBFARM010000003.1"/>
</dbReference>
<dbReference type="Proteomes" id="UP001552427">
    <property type="component" value="Unassembled WGS sequence"/>
</dbReference>
<evidence type="ECO:0000313" key="3">
    <source>
        <dbReference type="Proteomes" id="UP001552427"/>
    </source>
</evidence>
<reference evidence="2 3" key="1">
    <citation type="submission" date="2024-06" db="EMBL/GenBank/DDBJ databases">
        <title>The Natural Products Discovery Center: Release of the First 8490 Sequenced Strains for Exploring Actinobacteria Biosynthetic Diversity.</title>
        <authorList>
            <person name="Kalkreuter E."/>
            <person name="Kautsar S.A."/>
            <person name="Yang D."/>
            <person name="Bader C.D."/>
            <person name="Teijaro C.N."/>
            <person name="Fluegel L."/>
            <person name="Davis C.M."/>
            <person name="Simpson J.R."/>
            <person name="Lauterbach L."/>
            <person name="Steele A.D."/>
            <person name="Gui C."/>
            <person name="Meng S."/>
            <person name="Li G."/>
            <person name="Viehrig K."/>
            <person name="Ye F."/>
            <person name="Su P."/>
            <person name="Kiefer A.F."/>
            <person name="Nichols A."/>
            <person name="Cepeda A.J."/>
            <person name="Yan W."/>
            <person name="Fan B."/>
            <person name="Jiang Y."/>
            <person name="Adhikari A."/>
            <person name="Zheng C.-J."/>
            <person name="Schuster L."/>
            <person name="Cowan T.M."/>
            <person name="Smanski M.J."/>
            <person name="Chevrette M.G."/>
            <person name="De Carvalho L.P.S."/>
            <person name="Shen B."/>
        </authorList>
    </citation>
    <scope>NUCLEOTIDE SEQUENCE [LARGE SCALE GENOMIC DNA]</scope>
    <source>
        <strain evidence="2 3">NPDC049574</strain>
    </source>
</reference>
<feature type="chain" id="PRO_5045571554" evidence="1">
    <location>
        <begin position="29"/>
        <end position="199"/>
    </location>
</feature>
<evidence type="ECO:0000256" key="1">
    <source>
        <dbReference type="SAM" id="SignalP"/>
    </source>
</evidence>
<dbReference type="InterPro" id="IPR022118">
    <property type="entry name" value="Peptidase_C70_AvrRpt2"/>
</dbReference>
<sequence length="199" mass="21693">MPRNALRALAALIAAGAFLTGLTAPASASTRSTSTSRVLYITMQHQENSKWCWAATGVTIAGYHGAWLSQNQFCNLANDYPVNDVCPNAAGSAALVKHALDRLGFYRSGDDLHNPISYAAVKTQIDVERPFYAGIRWAAGGGHALVVYGYDDADGGQIMFGNPGQNPPRYRIKPYGYFVSNDTYTWTRTLDNIVRTKQP</sequence>
<comment type="caution">
    <text evidence="2">The sequence shown here is derived from an EMBL/GenBank/DDBJ whole genome shotgun (WGS) entry which is preliminary data.</text>
</comment>